<dbReference type="PANTHER" id="PTHR43807:SF20">
    <property type="entry name" value="FI04487P"/>
    <property type="match status" value="1"/>
</dbReference>
<accession>A0ABS5JUT7</accession>
<evidence type="ECO:0000256" key="2">
    <source>
        <dbReference type="ARBA" id="ARBA00022576"/>
    </source>
</evidence>
<comment type="caution">
    <text evidence="6">The sequence shown here is derived from an EMBL/GenBank/DDBJ whole genome shotgun (WGS) entry which is preliminary data.</text>
</comment>
<sequence>MHISTKYQNLKSNFSSTIAPLISEYNAINLADGYTGFHCNSKLIGLVEKHLREGLNQIAPFQGEMALRKKLAIKTEELYSRTYQPQTEVTITAGVQQAMFTAISALVKEGDEVIVFEPANEYCVPAIQMNGAQPVYVPMKEPDFHIDWEQVQMMINSKTRMIIINTPHNPTGWVMKEIDMLRLQRMVNGTKIVILSEETFEHIVFDEESHQSVALYPILAERSIIIASFGETYHVTGWQIGYCLAPEEIMREFRKVHQVMVQSVNSPFQLALADFLSEKEEYKGLRKFYQDRRAFFIDLMESSKFKPIVSQGSFFQLFDFSEVSEEADKDFAIRLIKDRGVAVMPISAFMHEKSKRQVVRINYAQPDEILIEAANRLKQL</sequence>
<dbReference type="Proteomes" id="UP000708576">
    <property type="component" value="Unassembled WGS sequence"/>
</dbReference>
<dbReference type="Gene3D" id="3.40.640.10">
    <property type="entry name" value="Type I PLP-dependent aspartate aminotransferase-like (Major domain)"/>
    <property type="match status" value="1"/>
</dbReference>
<gene>
    <name evidence="6" type="ORF">KEM10_10235</name>
</gene>
<keyword evidence="4" id="KW-0663">Pyridoxal phosphate</keyword>
<dbReference type="InterPro" id="IPR015421">
    <property type="entry name" value="PyrdxlP-dep_Trfase_major"/>
</dbReference>
<keyword evidence="7" id="KW-1185">Reference proteome</keyword>
<name>A0ABS5JUT7_9BACT</name>
<proteinExistence type="predicted"/>
<reference evidence="6 7" key="1">
    <citation type="journal article" date="2015" name="Int. J. Syst. Evol. Microbiol.">
        <title>Carboxylicivirga linearis sp. nov., isolated from a sea cucumber culture pond.</title>
        <authorList>
            <person name="Wang F.Q."/>
            <person name="Zhou Y.X."/>
            <person name="Lin X.Z."/>
            <person name="Chen G.J."/>
            <person name="Du Z.J."/>
        </authorList>
    </citation>
    <scope>NUCLEOTIDE SEQUENCE [LARGE SCALE GENOMIC DNA]</scope>
    <source>
        <strain evidence="6 7">FB218</strain>
    </source>
</reference>
<dbReference type="GO" id="GO:0008483">
    <property type="term" value="F:transaminase activity"/>
    <property type="evidence" value="ECO:0007669"/>
    <property type="project" value="UniProtKB-KW"/>
</dbReference>
<keyword evidence="3" id="KW-0808">Transferase</keyword>
<dbReference type="EMBL" id="JAGUCO010000006">
    <property type="protein sequence ID" value="MBS2098657.1"/>
    <property type="molecule type" value="Genomic_DNA"/>
</dbReference>
<organism evidence="6 7">
    <name type="scientific">Carboxylicivirga linearis</name>
    <dbReference type="NCBI Taxonomy" id="1628157"/>
    <lineage>
        <taxon>Bacteria</taxon>
        <taxon>Pseudomonadati</taxon>
        <taxon>Bacteroidota</taxon>
        <taxon>Bacteroidia</taxon>
        <taxon>Marinilabiliales</taxon>
        <taxon>Marinilabiliaceae</taxon>
        <taxon>Carboxylicivirga</taxon>
    </lineage>
</organism>
<protein>
    <submittedName>
        <fullName evidence="6">Aminotransferase class I/II-fold pyridoxal phosphate-dependent enzyme</fullName>
    </submittedName>
</protein>
<dbReference type="CDD" id="cd00609">
    <property type="entry name" value="AAT_like"/>
    <property type="match status" value="1"/>
</dbReference>
<dbReference type="SUPFAM" id="SSF53383">
    <property type="entry name" value="PLP-dependent transferases"/>
    <property type="match status" value="1"/>
</dbReference>
<dbReference type="InterPro" id="IPR051326">
    <property type="entry name" value="Kynurenine-oxoglutarate_AT"/>
</dbReference>
<evidence type="ECO:0000256" key="1">
    <source>
        <dbReference type="ARBA" id="ARBA00001933"/>
    </source>
</evidence>
<evidence type="ECO:0000313" key="7">
    <source>
        <dbReference type="Proteomes" id="UP000708576"/>
    </source>
</evidence>
<keyword evidence="2 6" id="KW-0032">Aminotransferase</keyword>
<dbReference type="InterPro" id="IPR015422">
    <property type="entry name" value="PyrdxlP-dep_Trfase_small"/>
</dbReference>
<dbReference type="PANTHER" id="PTHR43807">
    <property type="entry name" value="FI04487P"/>
    <property type="match status" value="1"/>
</dbReference>
<dbReference type="RefSeq" id="WP_212215903.1">
    <property type="nucleotide sequence ID" value="NZ_JAGUCO010000006.1"/>
</dbReference>
<dbReference type="NCBIfam" id="NF006569">
    <property type="entry name" value="PRK09082.1"/>
    <property type="match status" value="1"/>
</dbReference>
<evidence type="ECO:0000256" key="4">
    <source>
        <dbReference type="ARBA" id="ARBA00022898"/>
    </source>
</evidence>
<evidence type="ECO:0000259" key="5">
    <source>
        <dbReference type="Pfam" id="PF00155"/>
    </source>
</evidence>
<evidence type="ECO:0000313" key="6">
    <source>
        <dbReference type="EMBL" id="MBS2098657.1"/>
    </source>
</evidence>
<dbReference type="InterPro" id="IPR015424">
    <property type="entry name" value="PyrdxlP-dep_Trfase"/>
</dbReference>
<feature type="domain" description="Aminotransferase class I/classII large" evidence="5">
    <location>
        <begin position="51"/>
        <end position="374"/>
    </location>
</feature>
<dbReference type="InterPro" id="IPR004839">
    <property type="entry name" value="Aminotransferase_I/II_large"/>
</dbReference>
<comment type="cofactor">
    <cofactor evidence="1">
        <name>pyridoxal 5'-phosphate</name>
        <dbReference type="ChEBI" id="CHEBI:597326"/>
    </cofactor>
</comment>
<dbReference type="Gene3D" id="3.90.1150.10">
    <property type="entry name" value="Aspartate Aminotransferase, domain 1"/>
    <property type="match status" value="1"/>
</dbReference>
<dbReference type="Pfam" id="PF00155">
    <property type="entry name" value="Aminotran_1_2"/>
    <property type="match status" value="1"/>
</dbReference>
<evidence type="ECO:0000256" key="3">
    <source>
        <dbReference type="ARBA" id="ARBA00022679"/>
    </source>
</evidence>